<dbReference type="STRING" id="431595.K3WH76"/>
<keyword evidence="2" id="KW-0812">Transmembrane</keyword>
<reference evidence="5" key="1">
    <citation type="journal article" date="2010" name="Genome Biol.">
        <title>Genome sequence of the necrotrophic plant pathogen Pythium ultimum reveals original pathogenicity mechanisms and effector repertoire.</title>
        <authorList>
            <person name="Levesque C.A."/>
            <person name="Brouwer H."/>
            <person name="Cano L."/>
            <person name="Hamilton J.P."/>
            <person name="Holt C."/>
            <person name="Huitema E."/>
            <person name="Raffaele S."/>
            <person name="Robideau G.P."/>
            <person name="Thines M."/>
            <person name="Win J."/>
            <person name="Zerillo M.M."/>
            <person name="Beakes G.W."/>
            <person name="Boore J.L."/>
            <person name="Busam D."/>
            <person name="Dumas B."/>
            <person name="Ferriera S."/>
            <person name="Fuerstenberg S.I."/>
            <person name="Gachon C.M."/>
            <person name="Gaulin E."/>
            <person name="Govers F."/>
            <person name="Grenville-Briggs L."/>
            <person name="Horner N."/>
            <person name="Hostetler J."/>
            <person name="Jiang R.H."/>
            <person name="Johnson J."/>
            <person name="Krajaejun T."/>
            <person name="Lin H."/>
            <person name="Meijer H.J."/>
            <person name="Moore B."/>
            <person name="Morris P."/>
            <person name="Phuntmart V."/>
            <person name="Puiu D."/>
            <person name="Shetty J."/>
            <person name="Stajich J.E."/>
            <person name="Tripathy S."/>
            <person name="Wawra S."/>
            <person name="van West P."/>
            <person name="Whitty B.R."/>
            <person name="Coutinho P.M."/>
            <person name="Henrissat B."/>
            <person name="Martin F."/>
            <person name="Thomas P.D."/>
            <person name="Tyler B.M."/>
            <person name="De Vries R.P."/>
            <person name="Kamoun S."/>
            <person name="Yandell M."/>
            <person name="Tisserat N."/>
            <person name="Buell C.R."/>
        </authorList>
    </citation>
    <scope>NUCLEOTIDE SEQUENCE</scope>
    <source>
        <strain evidence="5">DAOM:BR144</strain>
    </source>
</reference>
<dbReference type="Gene3D" id="3.60.10.10">
    <property type="entry name" value="Endonuclease/exonuclease/phosphatase"/>
    <property type="match status" value="1"/>
</dbReference>
<dbReference type="InterPro" id="IPR050410">
    <property type="entry name" value="CCR4/nocturin_mRNA_transcr"/>
</dbReference>
<feature type="domain" description="Endonuclease/exonuclease/phosphatase" evidence="3">
    <location>
        <begin position="20"/>
        <end position="263"/>
    </location>
</feature>
<dbReference type="eggNOG" id="ENOG502QWP1">
    <property type="taxonomic scope" value="Eukaryota"/>
</dbReference>
<dbReference type="InParanoid" id="K3WH76"/>
<dbReference type="HOGENOM" id="CLU_039688_0_0_1"/>
<dbReference type="Pfam" id="PF03372">
    <property type="entry name" value="Exo_endo_phos"/>
    <property type="match status" value="1"/>
</dbReference>
<keyword evidence="2" id="KW-1133">Transmembrane helix</keyword>
<feature type="compositionally biased region" description="Low complexity" evidence="1">
    <location>
        <begin position="419"/>
        <end position="433"/>
    </location>
</feature>
<dbReference type="AlphaFoldDB" id="K3WH76"/>
<organism evidence="4 5">
    <name type="scientific">Globisporangium ultimum (strain ATCC 200006 / CBS 805.95 / DAOM BR144)</name>
    <name type="common">Pythium ultimum</name>
    <dbReference type="NCBI Taxonomy" id="431595"/>
    <lineage>
        <taxon>Eukaryota</taxon>
        <taxon>Sar</taxon>
        <taxon>Stramenopiles</taxon>
        <taxon>Oomycota</taxon>
        <taxon>Peronosporomycetes</taxon>
        <taxon>Pythiales</taxon>
        <taxon>Pythiaceae</taxon>
        <taxon>Globisporangium</taxon>
    </lineage>
</organism>
<evidence type="ECO:0000313" key="4">
    <source>
        <dbReference type="EnsemblProtists" id="PYU1_T004318"/>
    </source>
</evidence>
<sequence length="533" mass="56273">MTTLAAQLVNADDGVVVRVMSFNVRTNYAPEDKLADCTNWDALRKENAASQIRTVAPDFVGTQETSDAQKAFFDGALAGTYAAIGKSGGSLNGNADEINAIYYKTSDWKNLGDGMFWFGPNPDAPSAAWNMKYYRTAVWGRFQHIASGQTMCVFNTHYETPGNDEAQTQASLLLLAKLPAICQATDKINVITGDFNAPPTYPAMIKLFQGGLEEPSLEPTYCGWGPTCDVKYDYTLHTVKDGACYTKSEVLRTSFNGCYPSDHAALLGTFCLGGSCCNTTPSPSPVTNSSLSSSSLSSSAGSMYTDRSATNEDNVIPGTVSAGGTDAAIGEENVLRAGGGGSAASEAATQVINTKSTPGESGATGTVMAVLGVVGATAGVVFVVMRRKKKAIDARLDSEKAGTAPAPSYFARQQESDSNDLSPLPPSDAALSPFRVSNSPIPTLWDGGKENRDSRSSSVSYRGPSPSNQEDPYGRDSSTAFLHDSSSNYSISAGSYNSGLQESRIHFSEAFRPDSLDSNGGALTKSQTDFALL</sequence>
<proteinExistence type="predicted"/>
<dbReference type="PANTHER" id="PTHR12121">
    <property type="entry name" value="CARBON CATABOLITE REPRESSOR PROTEIN 4"/>
    <property type="match status" value="1"/>
</dbReference>
<reference evidence="5" key="2">
    <citation type="submission" date="2010-04" db="EMBL/GenBank/DDBJ databases">
        <authorList>
            <person name="Buell R."/>
            <person name="Hamilton J."/>
            <person name="Hostetler J."/>
        </authorList>
    </citation>
    <scope>NUCLEOTIDE SEQUENCE [LARGE SCALE GENOMIC DNA]</scope>
    <source>
        <strain evidence="5">DAOM:BR144</strain>
    </source>
</reference>
<dbReference type="PANTHER" id="PTHR12121:SF36">
    <property type="entry name" value="ENDONUCLEASE_EXONUCLEASE_PHOSPHATASE DOMAIN-CONTAINING PROTEIN"/>
    <property type="match status" value="1"/>
</dbReference>
<keyword evidence="5" id="KW-1185">Reference proteome</keyword>
<reference evidence="4" key="3">
    <citation type="submission" date="2015-02" db="UniProtKB">
        <authorList>
            <consortium name="EnsemblProtists"/>
        </authorList>
    </citation>
    <scope>IDENTIFICATION</scope>
    <source>
        <strain evidence="4">DAOM BR144</strain>
    </source>
</reference>
<name>K3WH76_GLOUD</name>
<evidence type="ECO:0000259" key="3">
    <source>
        <dbReference type="Pfam" id="PF03372"/>
    </source>
</evidence>
<dbReference type="GO" id="GO:0000175">
    <property type="term" value="F:3'-5'-RNA exonuclease activity"/>
    <property type="evidence" value="ECO:0007669"/>
    <property type="project" value="TreeGrafter"/>
</dbReference>
<feature type="transmembrane region" description="Helical" evidence="2">
    <location>
        <begin position="363"/>
        <end position="385"/>
    </location>
</feature>
<dbReference type="InterPro" id="IPR005135">
    <property type="entry name" value="Endo/exonuclease/phosphatase"/>
</dbReference>
<feature type="region of interest" description="Disordered" evidence="1">
    <location>
        <begin position="394"/>
        <end position="481"/>
    </location>
</feature>
<feature type="compositionally biased region" description="Low complexity" evidence="1">
    <location>
        <begin position="283"/>
        <end position="299"/>
    </location>
</feature>
<evidence type="ECO:0000256" key="1">
    <source>
        <dbReference type="SAM" id="MobiDB-lite"/>
    </source>
</evidence>
<dbReference type="VEuPathDB" id="FungiDB:PYU1_G004308"/>
<dbReference type="EMBL" id="GL376567">
    <property type="status" value="NOT_ANNOTATED_CDS"/>
    <property type="molecule type" value="Genomic_DNA"/>
</dbReference>
<keyword evidence="2" id="KW-0472">Membrane</keyword>
<dbReference type="SUPFAM" id="SSF56219">
    <property type="entry name" value="DNase I-like"/>
    <property type="match status" value="1"/>
</dbReference>
<feature type="region of interest" description="Disordered" evidence="1">
    <location>
        <begin position="283"/>
        <end position="323"/>
    </location>
</feature>
<feature type="compositionally biased region" description="Low complexity" evidence="1">
    <location>
        <begin position="456"/>
        <end position="467"/>
    </location>
</feature>
<dbReference type="InterPro" id="IPR036691">
    <property type="entry name" value="Endo/exonu/phosph_ase_sf"/>
</dbReference>
<dbReference type="Proteomes" id="UP000019132">
    <property type="component" value="Unassembled WGS sequence"/>
</dbReference>
<protein>
    <recommendedName>
        <fullName evidence="3">Endonuclease/exonuclease/phosphatase domain-containing protein</fullName>
    </recommendedName>
</protein>
<accession>K3WH76</accession>
<evidence type="ECO:0000313" key="5">
    <source>
        <dbReference type="Proteomes" id="UP000019132"/>
    </source>
</evidence>
<feature type="compositionally biased region" description="Polar residues" evidence="1">
    <location>
        <begin position="300"/>
        <end position="313"/>
    </location>
</feature>
<dbReference type="EnsemblProtists" id="PYU1_T004318">
    <property type="protein sequence ID" value="PYU1_T004318"/>
    <property type="gene ID" value="PYU1_G004308"/>
</dbReference>
<evidence type="ECO:0000256" key="2">
    <source>
        <dbReference type="SAM" id="Phobius"/>
    </source>
</evidence>